<accession>A0ACB9S6W8</accession>
<organism evidence="1 2">
    <name type="scientific">Melastoma candidum</name>
    <dbReference type="NCBI Taxonomy" id="119954"/>
    <lineage>
        <taxon>Eukaryota</taxon>
        <taxon>Viridiplantae</taxon>
        <taxon>Streptophyta</taxon>
        <taxon>Embryophyta</taxon>
        <taxon>Tracheophyta</taxon>
        <taxon>Spermatophyta</taxon>
        <taxon>Magnoliopsida</taxon>
        <taxon>eudicotyledons</taxon>
        <taxon>Gunneridae</taxon>
        <taxon>Pentapetalae</taxon>
        <taxon>rosids</taxon>
        <taxon>malvids</taxon>
        <taxon>Myrtales</taxon>
        <taxon>Melastomataceae</taxon>
        <taxon>Melastomatoideae</taxon>
        <taxon>Melastomateae</taxon>
        <taxon>Melastoma</taxon>
    </lineage>
</organism>
<sequence>MGLAIRKETTGVRRGRWSWTVWSVASLAVESVEAEVGAKSMVAVGNAERGLPRSEENRGVAAILELLAGKGGSSLVQWGCRSGRRDPESESDELWFECRVVAAGGWRRHGH</sequence>
<comment type="caution">
    <text evidence="1">The sequence shown here is derived from an EMBL/GenBank/DDBJ whole genome shotgun (WGS) entry which is preliminary data.</text>
</comment>
<reference evidence="2" key="1">
    <citation type="journal article" date="2023" name="Front. Plant Sci.">
        <title>Chromosomal-level genome assembly of Melastoma candidum provides insights into trichome evolution.</title>
        <authorList>
            <person name="Zhong Y."/>
            <person name="Wu W."/>
            <person name="Sun C."/>
            <person name="Zou P."/>
            <person name="Liu Y."/>
            <person name="Dai S."/>
            <person name="Zhou R."/>
        </authorList>
    </citation>
    <scope>NUCLEOTIDE SEQUENCE [LARGE SCALE GENOMIC DNA]</scope>
</reference>
<evidence type="ECO:0000313" key="2">
    <source>
        <dbReference type="Proteomes" id="UP001057402"/>
    </source>
</evidence>
<dbReference type="Proteomes" id="UP001057402">
    <property type="component" value="Chromosome 2"/>
</dbReference>
<keyword evidence="2" id="KW-1185">Reference proteome</keyword>
<gene>
    <name evidence="1" type="ORF">MLD38_004561</name>
</gene>
<protein>
    <submittedName>
        <fullName evidence="1">Uncharacterized protein</fullName>
    </submittedName>
</protein>
<name>A0ACB9S6W8_9MYRT</name>
<dbReference type="EMBL" id="CM042881">
    <property type="protein sequence ID" value="KAI4386645.1"/>
    <property type="molecule type" value="Genomic_DNA"/>
</dbReference>
<proteinExistence type="predicted"/>
<evidence type="ECO:0000313" key="1">
    <source>
        <dbReference type="EMBL" id="KAI4386645.1"/>
    </source>
</evidence>